<dbReference type="GO" id="GO:0005634">
    <property type="term" value="C:nucleus"/>
    <property type="evidence" value="ECO:0007669"/>
    <property type="project" value="TreeGrafter"/>
</dbReference>
<keyword evidence="11" id="KW-0238">DNA-binding</keyword>
<keyword evidence="3" id="KW-0285">Flavoprotein</keyword>
<dbReference type="EMBL" id="JAGMUX010000027">
    <property type="protein sequence ID" value="KAH7222610.1"/>
    <property type="molecule type" value="Genomic_DNA"/>
</dbReference>
<evidence type="ECO:0000256" key="1">
    <source>
        <dbReference type="ARBA" id="ARBA00022543"/>
    </source>
</evidence>
<accession>A0A9P9FX57</accession>
<dbReference type="RefSeq" id="XP_046042233.1">
    <property type="nucleotide sequence ID" value="XM_046185191.1"/>
</dbReference>
<keyword evidence="6" id="KW-0677">Repeat</keyword>
<keyword evidence="14" id="KW-0675">Receptor</keyword>
<evidence type="ECO:0000256" key="13">
    <source>
        <dbReference type="ARBA" id="ARBA00023163"/>
    </source>
</evidence>
<name>A0A9P9FX57_FUSRE</name>
<reference evidence="17" key="1">
    <citation type="journal article" date="2021" name="Nat. Commun.">
        <title>Genetic determinants of endophytism in the Arabidopsis root mycobiome.</title>
        <authorList>
            <person name="Mesny F."/>
            <person name="Miyauchi S."/>
            <person name="Thiergart T."/>
            <person name="Pickel B."/>
            <person name="Atanasova L."/>
            <person name="Karlsson M."/>
            <person name="Huettel B."/>
            <person name="Barry K.W."/>
            <person name="Haridas S."/>
            <person name="Chen C."/>
            <person name="Bauer D."/>
            <person name="Andreopoulos W."/>
            <person name="Pangilinan J."/>
            <person name="LaButti K."/>
            <person name="Riley R."/>
            <person name="Lipzen A."/>
            <person name="Clum A."/>
            <person name="Drula E."/>
            <person name="Henrissat B."/>
            <person name="Kohler A."/>
            <person name="Grigoriev I.V."/>
            <person name="Martin F.M."/>
            <person name="Hacquard S."/>
        </authorList>
    </citation>
    <scope>NUCLEOTIDE SEQUENCE</scope>
    <source>
        <strain evidence="17">MPI-CAGE-AT-0023</strain>
    </source>
</reference>
<sequence>MSDPLSVTASVVGIVGALLHGSKRLYEFIDSLQNAPKDIAALSTDLRALYEILAHITNVQDRLSSNPNLCVSLKAPLENCLHIFDDFTTLLQGFTQISRDGTVKVRVWKQMAWAFKDKEIQLFRDTITTYKVSLDMTLNVMTFSTITSLDERTKRFETDFKEEFNDIKSRLKVLDNDRVELASVTGCKGSDWYGTEADFAMKRFLEYTESLCDSPPASFPGSPTQPPSEEYDGLDTQEGTQDTASSCQPNDINSTMTFTGKQSPGLHFSTAHPQIHLVYPSARDLKAFGARVVELPNLVSKPAASSALNSQSLSGNQHPPGSSQGIKMSYSAIPPGSSQGFKMSYPAIDRGTEVDQPPMDDAPIPKASPESINNKAKPQISTTSADLGRLGLKSIYNKSGFDAAKALWLIHTRKTPQINIGAVDMSCSFVVCDITLEDCPIVYVSDNFQKLTGYGRNEAIGRNCRFLQAPDGKVERGSQRVFVDDRTIHGLKNNIRERRESQMSLINYRKGGKPFLNLLSIIPIPWDTEEIRYYVGFQIDLIESPNAI</sequence>
<evidence type="ECO:0000256" key="10">
    <source>
        <dbReference type="ARBA" id="ARBA00023015"/>
    </source>
</evidence>
<dbReference type="InterPro" id="IPR001610">
    <property type="entry name" value="PAC"/>
</dbReference>
<evidence type="ECO:0000256" key="6">
    <source>
        <dbReference type="ARBA" id="ARBA00022737"/>
    </source>
</evidence>
<dbReference type="SUPFAM" id="SSF55785">
    <property type="entry name" value="PYP-like sensor domain (PAS domain)"/>
    <property type="match status" value="1"/>
</dbReference>
<keyword evidence="5" id="KW-0479">Metal-binding</keyword>
<dbReference type="OrthoDB" id="432483at2759"/>
<feature type="compositionally biased region" description="Low complexity" evidence="15">
    <location>
        <begin position="308"/>
        <end position="317"/>
    </location>
</feature>
<keyword evidence="18" id="KW-1185">Reference proteome</keyword>
<evidence type="ECO:0000256" key="8">
    <source>
        <dbReference type="ARBA" id="ARBA00022833"/>
    </source>
</evidence>
<dbReference type="NCBIfam" id="TIGR00229">
    <property type="entry name" value="sensory_box"/>
    <property type="match status" value="1"/>
</dbReference>
<dbReference type="PROSITE" id="PS50112">
    <property type="entry name" value="PAS"/>
    <property type="match status" value="1"/>
</dbReference>
<dbReference type="GO" id="GO:0009881">
    <property type="term" value="F:photoreceptor activity"/>
    <property type="evidence" value="ECO:0007669"/>
    <property type="project" value="UniProtKB-KW"/>
</dbReference>
<feature type="compositionally biased region" description="Polar residues" evidence="15">
    <location>
        <begin position="237"/>
        <end position="258"/>
    </location>
</feature>
<keyword evidence="9" id="KW-0157">Chromophore</keyword>
<dbReference type="GO" id="GO:0003677">
    <property type="term" value="F:DNA binding"/>
    <property type="evidence" value="ECO:0007669"/>
    <property type="project" value="UniProtKB-KW"/>
</dbReference>
<dbReference type="AlphaFoldDB" id="A0A9P9FX57"/>
<dbReference type="PANTHER" id="PTHR47429:SF7">
    <property type="entry name" value="GATA-FACTOR"/>
    <property type="match status" value="1"/>
</dbReference>
<dbReference type="FunFam" id="3.30.450.20:FF:000064">
    <property type="entry name" value="Vivid PAS protein VVD"/>
    <property type="match status" value="1"/>
</dbReference>
<keyword evidence="2" id="KW-0716">Sensory transduction</keyword>
<keyword evidence="4" id="KW-0288">FMN</keyword>
<protein>
    <submittedName>
        <fullName evidence="17">PAS domain-containing protein</fullName>
    </submittedName>
</protein>
<dbReference type="CDD" id="cd00130">
    <property type="entry name" value="PAS"/>
    <property type="match status" value="1"/>
</dbReference>
<evidence type="ECO:0000256" key="3">
    <source>
        <dbReference type="ARBA" id="ARBA00022630"/>
    </source>
</evidence>
<organism evidence="17 18">
    <name type="scientific">Fusarium redolens</name>
    <dbReference type="NCBI Taxonomy" id="48865"/>
    <lineage>
        <taxon>Eukaryota</taxon>
        <taxon>Fungi</taxon>
        <taxon>Dikarya</taxon>
        <taxon>Ascomycota</taxon>
        <taxon>Pezizomycotina</taxon>
        <taxon>Sordariomycetes</taxon>
        <taxon>Hypocreomycetidae</taxon>
        <taxon>Hypocreales</taxon>
        <taxon>Nectriaceae</taxon>
        <taxon>Fusarium</taxon>
        <taxon>Fusarium redolens species complex</taxon>
    </lineage>
</organism>
<dbReference type="InterPro" id="IPR000014">
    <property type="entry name" value="PAS"/>
</dbReference>
<dbReference type="InterPro" id="IPR035965">
    <property type="entry name" value="PAS-like_dom_sf"/>
</dbReference>
<gene>
    <name evidence="17" type="ORF">BKA55DRAFT_215543</name>
</gene>
<keyword evidence="8" id="KW-0862">Zinc</keyword>
<keyword evidence="1" id="KW-0600">Photoreceptor protein</keyword>
<evidence type="ECO:0000256" key="4">
    <source>
        <dbReference type="ARBA" id="ARBA00022643"/>
    </source>
</evidence>
<evidence type="ECO:0000256" key="7">
    <source>
        <dbReference type="ARBA" id="ARBA00022771"/>
    </source>
</evidence>
<evidence type="ECO:0000313" key="18">
    <source>
        <dbReference type="Proteomes" id="UP000720189"/>
    </source>
</evidence>
<keyword evidence="7" id="KW-0863">Zinc-finger</keyword>
<evidence type="ECO:0000313" key="17">
    <source>
        <dbReference type="EMBL" id="KAH7222610.1"/>
    </source>
</evidence>
<feature type="domain" description="PAS" evidence="16">
    <location>
        <begin position="441"/>
        <end position="463"/>
    </location>
</feature>
<evidence type="ECO:0000256" key="11">
    <source>
        <dbReference type="ARBA" id="ARBA00023125"/>
    </source>
</evidence>
<dbReference type="SMART" id="SM00086">
    <property type="entry name" value="PAC"/>
    <property type="match status" value="1"/>
</dbReference>
<dbReference type="GO" id="GO:0008270">
    <property type="term" value="F:zinc ion binding"/>
    <property type="evidence" value="ECO:0007669"/>
    <property type="project" value="UniProtKB-KW"/>
</dbReference>
<dbReference type="Pfam" id="PF17111">
    <property type="entry name" value="PigL_N"/>
    <property type="match status" value="1"/>
</dbReference>
<dbReference type="Proteomes" id="UP000720189">
    <property type="component" value="Unassembled WGS sequence"/>
</dbReference>
<evidence type="ECO:0000256" key="14">
    <source>
        <dbReference type="ARBA" id="ARBA00023170"/>
    </source>
</evidence>
<dbReference type="Pfam" id="PF13426">
    <property type="entry name" value="PAS_9"/>
    <property type="match status" value="1"/>
</dbReference>
<feature type="region of interest" description="Disordered" evidence="15">
    <location>
        <begin position="308"/>
        <end position="331"/>
    </location>
</feature>
<evidence type="ECO:0000256" key="12">
    <source>
        <dbReference type="ARBA" id="ARBA00023159"/>
    </source>
</evidence>
<dbReference type="InterPro" id="IPR031348">
    <property type="entry name" value="PigL_N"/>
</dbReference>
<proteinExistence type="predicted"/>
<comment type="caution">
    <text evidence="17">The sequence shown here is derived from an EMBL/GenBank/DDBJ whole genome shotgun (WGS) entry which is preliminary data.</text>
</comment>
<dbReference type="GeneID" id="70215145"/>
<dbReference type="PANTHER" id="PTHR47429">
    <property type="entry name" value="PROTEIN TWIN LOV 1"/>
    <property type="match status" value="1"/>
</dbReference>
<evidence type="ECO:0000256" key="5">
    <source>
        <dbReference type="ARBA" id="ARBA00022723"/>
    </source>
</evidence>
<evidence type="ECO:0000256" key="2">
    <source>
        <dbReference type="ARBA" id="ARBA00022606"/>
    </source>
</evidence>
<keyword evidence="13" id="KW-0804">Transcription</keyword>
<evidence type="ECO:0000259" key="16">
    <source>
        <dbReference type="PROSITE" id="PS50112"/>
    </source>
</evidence>
<feature type="region of interest" description="Disordered" evidence="15">
    <location>
        <begin position="214"/>
        <end position="258"/>
    </location>
</feature>
<keyword evidence="12" id="KW-0010">Activator</keyword>
<dbReference type="Gene3D" id="3.30.450.20">
    <property type="entry name" value="PAS domain"/>
    <property type="match status" value="1"/>
</dbReference>
<evidence type="ECO:0000256" key="15">
    <source>
        <dbReference type="SAM" id="MobiDB-lite"/>
    </source>
</evidence>
<keyword evidence="10" id="KW-0805">Transcription regulation</keyword>
<evidence type="ECO:0000256" key="9">
    <source>
        <dbReference type="ARBA" id="ARBA00022991"/>
    </source>
</evidence>